<dbReference type="SUPFAM" id="SSF48726">
    <property type="entry name" value="Immunoglobulin"/>
    <property type="match status" value="1"/>
</dbReference>
<dbReference type="PANTHER" id="PTHR23266">
    <property type="entry name" value="IMMUNOGLOBULIN HEAVY CHAIN"/>
    <property type="match status" value="1"/>
</dbReference>
<keyword evidence="2" id="KW-1064">Adaptive immunity</keyword>
<evidence type="ECO:0000256" key="1">
    <source>
        <dbReference type="ARBA" id="ARBA00022859"/>
    </source>
</evidence>
<dbReference type="Gene3D" id="2.60.40.10">
    <property type="entry name" value="Immunoglobulins"/>
    <property type="match status" value="1"/>
</dbReference>
<dbReference type="Pfam" id="PF07686">
    <property type="entry name" value="V-set"/>
    <property type="match status" value="1"/>
</dbReference>
<dbReference type="PROSITE" id="PS50835">
    <property type="entry name" value="IG_LIKE"/>
    <property type="match status" value="1"/>
</dbReference>
<dbReference type="GO" id="GO:0002250">
    <property type="term" value="P:adaptive immune response"/>
    <property type="evidence" value="ECO:0007669"/>
    <property type="project" value="UniProtKB-KW"/>
</dbReference>
<organism evidence="5 6">
    <name type="scientific">Strix occidentalis caurina</name>
    <name type="common">northern spotted owl</name>
    <dbReference type="NCBI Taxonomy" id="311401"/>
    <lineage>
        <taxon>Eukaryota</taxon>
        <taxon>Metazoa</taxon>
        <taxon>Chordata</taxon>
        <taxon>Craniata</taxon>
        <taxon>Vertebrata</taxon>
        <taxon>Euteleostomi</taxon>
        <taxon>Archelosauria</taxon>
        <taxon>Archosauria</taxon>
        <taxon>Dinosauria</taxon>
        <taxon>Saurischia</taxon>
        <taxon>Theropoda</taxon>
        <taxon>Coelurosauria</taxon>
        <taxon>Aves</taxon>
        <taxon>Neognathae</taxon>
        <taxon>Neoaves</taxon>
        <taxon>Telluraves</taxon>
        <taxon>Strigiformes</taxon>
        <taxon>Strigidae</taxon>
        <taxon>Strix</taxon>
    </lineage>
</organism>
<keyword evidence="1" id="KW-0391">Immunity</keyword>
<dbReference type="AlphaFoldDB" id="A0A8D0G186"/>
<feature type="domain" description="Ig-like" evidence="4">
    <location>
        <begin position="12"/>
        <end position="107"/>
    </location>
</feature>
<dbReference type="InterPro" id="IPR007110">
    <property type="entry name" value="Ig-like_dom"/>
</dbReference>
<dbReference type="Ensembl" id="ENSSOCT00000023667.1">
    <property type="protein sequence ID" value="ENSSOCP00000023092.1"/>
    <property type="gene ID" value="ENSSOCG00000017087.1"/>
</dbReference>
<reference evidence="5" key="1">
    <citation type="submission" date="2025-08" db="UniProtKB">
        <authorList>
            <consortium name="Ensembl"/>
        </authorList>
    </citation>
    <scope>IDENTIFICATION</scope>
</reference>
<dbReference type="GO" id="GO:0019814">
    <property type="term" value="C:immunoglobulin complex"/>
    <property type="evidence" value="ECO:0007669"/>
    <property type="project" value="UniProtKB-KW"/>
</dbReference>
<dbReference type="GO" id="GO:0005576">
    <property type="term" value="C:extracellular region"/>
    <property type="evidence" value="ECO:0007669"/>
    <property type="project" value="UniProtKB-ARBA"/>
</dbReference>
<keyword evidence="6" id="KW-1185">Reference proteome</keyword>
<dbReference type="InterPro" id="IPR036179">
    <property type="entry name" value="Ig-like_dom_sf"/>
</dbReference>
<dbReference type="InterPro" id="IPR050199">
    <property type="entry name" value="IgHV"/>
</dbReference>
<proteinExistence type="predicted"/>
<keyword evidence="3" id="KW-1280">Immunoglobulin</keyword>
<dbReference type="Proteomes" id="UP000694551">
    <property type="component" value="Unplaced"/>
</dbReference>
<dbReference type="InterPro" id="IPR013783">
    <property type="entry name" value="Ig-like_fold"/>
</dbReference>
<evidence type="ECO:0000256" key="2">
    <source>
        <dbReference type="ARBA" id="ARBA00023130"/>
    </source>
</evidence>
<accession>A0A8D0G186</accession>
<evidence type="ECO:0000313" key="5">
    <source>
        <dbReference type="Ensembl" id="ENSSOCP00000023092.1"/>
    </source>
</evidence>
<dbReference type="SMART" id="SM00406">
    <property type="entry name" value="IGv"/>
    <property type="match status" value="1"/>
</dbReference>
<evidence type="ECO:0000259" key="4">
    <source>
        <dbReference type="PROSITE" id="PS50835"/>
    </source>
</evidence>
<evidence type="ECO:0000313" key="6">
    <source>
        <dbReference type="Proteomes" id="UP000694551"/>
    </source>
</evidence>
<dbReference type="InterPro" id="IPR013106">
    <property type="entry name" value="Ig_V-set"/>
</dbReference>
<protein>
    <recommendedName>
        <fullName evidence="4">Ig-like domain-containing protein</fullName>
    </recommendedName>
</protein>
<sequence length="142" mass="16173">HWRFANLSHLSPLSERDVTIVSAVEVAVQEGDGVTFQCSTSGDCMSSYIMFWYQQGPCVSLDWIYREGDAYGEGFQGGFKGRVLSSQNRLTLQMQAAKQGDEAVYYCGFFFDHCDLYIGSRYRGKRRQKVREHTSNCCKALH</sequence>
<name>A0A8D0G186_STROC</name>
<reference evidence="5" key="2">
    <citation type="submission" date="2025-09" db="UniProtKB">
        <authorList>
            <consortium name="Ensembl"/>
        </authorList>
    </citation>
    <scope>IDENTIFICATION</scope>
</reference>
<evidence type="ECO:0000256" key="3">
    <source>
        <dbReference type="ARBA" id="ARBA00043265"/>
    </source>
</evidence>